<evidence type="ECO:0000313" key="5">
    <source>
        <dbReference type="Proteomes" id="UP000004367"/>
    </source>
</evidence>
<protein>
    <submittedName>
        <fullName evidence="4">Pyrimidine-specific ribonucleoside hydrolase RihB</fullName>
    </submittedName>
</protein>
<keyword evidence="2" id="KW-0326">Glycosidase</keyword>
<dbReference type="Gene3D" id="3.90.245.10">
    <property type="entry name" value="Ribonucleoside hydrolase-like"/>
    <property type="match status" value="1"/>
</dbReference>
<dbReference type="CDD" id="cd02651">
    <property type="entry name" value="nuc_hydro_IU_UC_XIUA"/>
    <property type="match status" value="1"/>
</dbReference>
<dbReference type="eggNOG" id="COG1957">
    <property type="taxonomic scope" value="Bacteria"/>
</dbReference>
<dbReference type="Proteomes" id="UP000004367">
    <property type="component" value="Unassembled WGS sequence"/>
</dbReference>
<dbReference type="InterPro" id="IPR001910">
    <property type="entry name" value="Inosine/uridine_hydrolase_dom"/>
</dbReference>
<evidence type="ECO:0000256" key="1">
    <source>
        <dbReference type="ARBA" id="ARBA00022801"/>
    </source>
</evidence>
<accession>H5UR37</accession>
<dbReference type="InterPro" id="IPR015910">
    <property type="entry name" value="I/U_nuclsd_hydro_CS"/>
</dbReference>
<reference evidence="4 5" key="1">
    <citation type="submission" date="2012-02" db="EMBL/GenBank/DDBJ databases">
        <title>Whole genome shotgun sequence of Mobilicoccus pelagius NBRC 104925.</title>
        <authorList>
            <person name="Yoshida Y."/>
            <person name="Hosoyama A."/>
            <person name="Tsuchikane K."/>
            <person name="Katsumata H."/>
            <person name="Yamazaki S."/>
            <person name="Fujita N."/>
        </authorList>
    </citation>
    <scope>NUCLEOTIDE SEQUENCE [LARGE SCALE GENOMIC DNA]</scope>
    <source>
        <strain evidence="4 5">NBRC 104925</strain>
    </source>
</reference>
<dbReference type="GO" id="GO:0045437">
    <property type="term" value="F:uridine nucleosidase activity"/>
    <property type="evidence" value="ECO:0007669"/>
    <property type="project" value="UniProtKB-ARBA"/>
</dbReference>
<dbReference type="RefSeq" id="WP_009482093.1">
    <property type="nucleotide sequence ID" value="NZ_BAFE01000047.1"/>
</dbReference>
<dbReference type="GO" id="GO:0005829">
    <property type="term" value="C:cytosol"/>
    <property type="evidence" value="ECO:0007669"/>
    <property type="project" value="TreeGrafter"/>
</dbReference>
<dbReference type="AlphaFoldDB" id="H5UR37"/>
<keyword evidence="1 4" id="KW-0378">Hydrolase</keyword>
<gene>
    <name evidence="4" type="primary">rihB</name>
    <name evidence="4" type="ORF">MOPEL_067_00440</name>
</gene>
<dbReference type="InterPro" id="IPR023186">
    <property type="entry name" value="IUNH"/>
</dbReference>
<dbReference type="PROSITE" id="PS01247">
    <property type="entry name" value="IUNH"/>
    <property type="match status" value="1"/>
</dbReference>
<name>H5UR37_9MICO</name>
<dbReference type="PANTHER" id="PTHR12304">
    <property type="entry name" value="INOSINE-URIDINE PREFERRING NUCLEOSIDE HYDROLASE"/>
    <property type="match status" value="1"/>
</dbReference>
<dbReference type="GO" id="GO:0008477">
    <property type="term" value="F:purine nucleosidase activity"/>
    <property type="evidence" value="ECO:0007669"/>
    <property type="project" value="TreeGrafter"/>
</dbReference>
<dbReference type="SUPFAM" id="SSF53590">
    <property type="entry name" value="Nucleoside hydrolase"/>
    <property type="match status" value="1"/>
</dbReference>
<comment type="caution">
    <text evidence="4">The sequence shown here is derived from an EMBL/GenBank/DDBJ whole genome shotgun (WGS) entry which is preliminary data.</text>
</comment>
<sequence length="343" mass="35742">MPRKIVLDCDPGLDDAVAIMLAQGNPDVELLAVTTVGGNQSLEKVTRNALGVGSLAGVTAPVAAGADSPLLEPAQDAGHVHGESGLGGVDTPESTIELDTRHAVEVIVDTVMCEEPGTVTLVPVGPLTNIALAVRREPRIVERVAEVVLMGGAIRVGNQSPVAEFNIACDPEAAQIVFSAGWRVTMVGLDLTHQAQATEEVFARIAEVGGPVADLTLGMLSFYRDSYRSSGRLDHPPLHDPCAVAYAVDPDVMTTRRAPISVELTGTLTRGMTVADLRLPADESCPTQVAEQLDVDRFWNLVLDALHRVAAAGPTPAPGAVAPTPAVDAADLVETTEQVDAPG</sequence>
<proteinExistence type="predicted"/>
<dbReference type="STRING" id="1089455.MOPEL_067_00440"/>
<organism evidence="4 5">
    <name type="scientific">Mobilicoccus pelagius NBRC 104925</name>
    <dbReference type="NCBI Taxonomy" id="1089455"/>
    <lineage>
        <taxon>Bacteria</taxon>
        <taxon>Bacillati</taxon>
        <taxon>Actinomycetota</taxon>
        <taxon>Actinomycetes</taxon>
        <taxon>Micrococcales</taxon>
        <taxon>Dermatophilaceae</taxon>
        <taxon>Mobilicoccus</taxon>
    </lineage>
</organism>
<evidence type="ECO:0000313" key="4">
    <source>
        <dbReference type="EMBL" id="GAB48195.1"/>
    </source>
</evidence>
<dbReference type="EMBL" id="BAFE01000047">
    <property type="protein sequence ID" value="GAB48195.1"/>
    <property type="molecule type" value="Genomic_DNA"/>
</dbReference>
<dbReference type="InterPro" id="IPR036452">
    <property type="entry name" value="Ribo_hydro-like"/>
</dbReference>
<feature type="domain" description="Inosine/uridine-preferring nucleoside hydrolase" evidence="3">
    <location>
        <begin position="5"/>
        <end position="300"/>
    </location>
</feature>
<keyword evidence="5" id="KW-1185">Reference proteome</keyword>
<evidence type="ECO:0000259" key="3">
    <source>
        <dbReference type="Pfam" id="PF01156"/>
    </source>
</evidence>
<evidence type="ECO:0000256" key="2">
    <source>
        <dbReference type="ARBA" id="ARBA00023295"/>
    </source>
</evidence>
<dbReference type="PANTHER" id="PTHR12304:SF4">
    <property type="entry name" value="URIDINE NUCLEOSIDASE"/>
    <property type="match status" value="1"/>
</dbReference>
<dbReference type="Pfam" id="PF01156">
    <property type="entry name" value="IU_nuc_hydro"/>
    <property type="match status" value="1"/>
</dbReference>
<dbReference type="GO" id="GO:0006152">
    <property type="term" value="P:purine nucleoside catabolic process"/>
    <property type="evidence" value="ECO:0007669"/>
    <property type="project" value="TreeGrafter"/>
</dbReference>
<dbReference type="OrthoDB" id="9797882at2"/>